<keyword evidence="2" id="KW-1185">Reference proteome</keyword>
<organism evidence="1 2">
    <name type="scientific">Actinacidiphila polyblastidii</name>
    <dbReference type="NCBI Taxonomy" id="3110430"/>
    <lineage>
        <taxon>Bacteria</taxon>
        <taxon>Bacillati</taxon>
        <taxon>Actinomycetota</taxon>
        <taxon>Actinomycetes</taxon>
        <taxon>Kitasatosporales</taxon>
        <taxon>Streptomycetaceae</taxon>
        <taxon>Actinacidiphila</taxon>
    </lineage>
</organism>
<dbReference type="RefSeq" id="WP_330800201.1">
    <property type="nucleotide sequence ID" value="NZ_JAZEWV010000046.1"/>
</dbReference>
<reference evidence="1 2" key="1">
    <citation type="submission" date="2023-12" db="EMBL/GenBank/DDBJ databases">
        <title>Streptomyces sp. V4-01.</title>
        <authorList>
            <person name="Somphong A."/>
            <person name="Phongsopitanun W."/>
        </authorList>
    </citation>
    <scope>NUCLEOTIDE SEQUENCE [LARGE SCALE GENOMIC DNA]</scope>
    <source>
        <strain evidence="1 2">V4-01</strain>
    </source>
</reference>
<dbReference type="Proteomes" id="UP001344658">
    <property type="component" value="Unassembled WGS sequence"/>
</dbReference>
<gene>
    <name evidence="1" type="ORF">V2S66_31620</name>
</gene>
<proteinExistence type="predicted"/>
<evidence type="ECO:0000313" key="2">
    <source>
        <dbReference type="Proteomes" id="UP001344658"/>
    </source>
</evidence>
<protein>
    <submittedName>
        <fullName evidence="1">Uncharacterized protein</fullName>
    </submittedName>
</protein>
<accession>A0ABU7PN70</accession>
<sequence>MNARKVLELMVRTNRGNMTVWCPSEVRTHIDAYRAEVLAKAGARQLAFAREHWLPAEGDSVSAAAKKERKYGVAEKLVSLIDPSIVLRPRHVRVLPHEEGFLVRWQVGEDSMSTFRKTQAAADAAAAELRKLAGKDTDDARQAPAGESTQAAPVQVWHVYEEDAPQLSAPQLFTSKAAAEQGSIDLFQEMENYCPDYSWQPGEGGSWELLAGGEPVGIYLAPVAVKGDACNAAPDFFRPDRTYTRPSSYGRTASFRVTHISTPPGGGERMAFGWKHLGEYDAWTDYSSDDFAAWTEVGEAR</sequence>
<comment type="caution">
    <text evidence="1">The sequence shown here is derived from an EMBL/GenBank/DDBJ whole genome shotgun (WGS) entry which is preliminary data.</text>
</comment>
<dbReference type="EMBL" id="JAZEWV010000046">
    <property type="protein sequence ID" value="MEE4546502.1"/>
    <property type="molecule type" value="Genomic_DNA"/>
</dbReference>
<name>A0ABU7PN70_9ACTN</name>
<evidence type="ECO:0000313" key="1">
    <source>
        <dbReference type="EMBL" id="MEE4546502.1"/>
    </source>
</evidence>